<accession>A0A0G0URL9</accession>
<dbReference type="PROSITE" id="PS50005">
    <property type="entry name" value="TPR"/>
    <property type="match status" value="1"/>
</dbReference>
<feature type="transmembrane region" description="Helical" evidence="3">
    <location>
        <begin position="215"/>
        <end position="233"/>
    </location>
</feature>
<feature type="repeat" description="TPR" evidence="1">
    <location>
        <begin position="745"/>
        <end position="778"/>
    </location>
</feature>
<evidence type="ECO:0000313" key="4">
    <source>
        <dbReference type="EMBL" id="KKR91429.1"/>
    </source>
</evidence>
<name>A0A0G0URL9_9BACT</name>
<feature type="transmembrane region" description="Helical" evidence="3">
    <location>
        <begin position="489"/>
        <end position="510"/>
    </location>
</feature>
<feature type="transmembrane region" description="Helical" evidence="3">
    <location>
        <begin position="296"/>
        <end position="313"/>
    </location>
</feature>
<feature type="transmembrane region" description="Helical" evidence="3">
    <location>
        <begin position="113"/>
        <end position="136"/>
    </location>
</feature>
<feature type="transmembrane region" description="Helical" evidence="3">
    <location>
        <begin position="82"/>
        <end position="101"/>
    </location>
</feature>
<dbReference type="Pfam" id="PF13432">
    <property type="entry name" value="TPR_16"/>
    <property type="match status" value="1"/>
</dbReference>
<dbReference type="Pfam" id="PF14559">
    <property type="entry name" value="TPR_19"/>
    <property type="match status" value="1"/>
</dbReference>
<dbReference type="InterPro" id="IPR019734">
    <property type="entry name" value="TPR_rpt"/>
</dbReference>
<dbReference type="SMART" id="SM00028">
    <property type="entry name" value="TPR"/>
    <property type="match status" value="4"/>
</dbReference>
<reference evidence="4 5" key="1">
    <citation type="journal article" date="2015" name="Nature">
        <title>rRNA introns, odd ribosomes, and small enigmatic genomes across a large radiation of phyla.</title>
        <authorList>
            <person name="Brown C.T."/>
            <person name="Hug L.A."/>
            <person name="Thomas B.C."/>
            <person name="Sharon I."/>
            <person name="Castelle C.J."/>
            <person name="Singh A."/>
            <person name="Wilkins M.J."/>
            <person name="Williams K.H."/>
            <person name="Banfield J.F."/>
        </authorList>
    </citation>
    <scope>NUCLEOTIDE SEQUENCE [LARGE SCALE GENOMIC DNA]</scope>
</reference>
<feature type="transmembrane region" description="Helical" evidence="3">
    <location>
        <begin position="267"/>
        <end position="284"/>
    </location>
</feature>
<dbReference type="PANTHER" id="PTHR12558:SF13">
    <property type="entry name" value="CELL DIVISION CYCLE PROTEIN 27 HOMOLOG"/>
    <property type="match status" value="1"/>
</dbReference>
<dbReference type="AlphaFoldDB" id="A0A0G0URL9"/>
<evidence type="ECO:0000256" key="3">
    <source>
        <dbReference type="SAM" id="Phobius"/>
    </source>
</evidence>
<evidence type="ECO:0000256" key="2">
    <source>
        <dbReference type="SAM" id="MobiDB-lite"/>
    </source>
</evidence>
<comment type="caution">
    <text evidence="4">The sequence shown here is derived from an EMBL/GenBank/DDBJ whole genome shotgun (WGS) entry which is preliminary data.</text>
</comment>
<feature type="transmembrane region" description="Helical" evidence="3">
    <location>
        <begin position="447"/>
        <end position="469"/>
    </location>
</feature>
<dbReference type="Gene3D" id="1.25.40.10">
    <property type="entry name" value="Tetratricopeptide repeat domain"/>
    <property type="match status" value="1"/>
</dbReference>
<feature type="transmembrane region" description="Helical" evidence="3">
    <location>
        <begin position="424"/>
        <end position="441"/>
    </location>
</feature>
<dbReference type="Proteomes" id="UP000034190">
    <property type="component" value="Unassembled WGS sequence"/>
</dbReference>
<feature type="transmembrane region" description="Helical" evidence="3">
    <location>
        <begin position="172"/>
        <end position="195"/>
    </location>
</feature>
<feature type="region of interest" description="Disordered" evidence="2">
    <location>
        <begin position="798"/>
        <end position="825"/>
    </location>
</feature>
<dbReference type="EMBL" id="LCAP01000006">
    <property type="protein sequence ID" value="KKR91429.1"/>
    <property type="molecule type" value="Genomic_DNA"/>
</dbReference>
<feature type="transmembrane region" description="Helical" evidence="3">
    <location>
        <begin position="387"/>
        <end position="412"/>
    </location>
</feature>
<organism evidence="4 5">
    <name type="scientific">Candidatus Falkowbacteria bacterium GW2011_GWA2_41_14</name>
    <dbReference type="NCBI Taxonomy" id="1618635"/>
    <lineage>
        <taxon>Bacteria</taxon>
        <taxon>Candidatus Falkowiibacteriota</taxon>
    </lineage>
</organism>
<feature type="transmembrane region" description="Helical" evidence="3">
    <location>
        <begin position="245"/>
        <end position="261"/>
    </location>
</feature>
<feature type="transmembrane region" description="Helical" evidence="3">
    <location>
        <begin position="148"/>
        <end position="165"/>
    </location>
</feature>
<dbReference type="InterPro" id="IPR011990">
    <property type="entry name" value="TPR-like_helical_dom_sf"/>
</dbReference>
<feature type="compositionally biased region" description="Basic and acidic residues" evidence="2">
    <location>
        <begin position="803"/>
        <end position="818"/>
    </location>
</feature>
<gene>
    <name evidence="4" type="ORF">UU43_C0006G0006</name>
</gene>
<dbReference type="PANTHER" id="PTHR12558">
    <property type="entry name" value="CELL DIVISION CYCLE 16,23,27"/>
    <property type="match status" value="1"/>
</dbReference>
<dbReference type="SUPFAM" id="SSF48452">
    <property type="entry name" value="TPR-like"/>
    <property type="match status" value="1"/>
</dbReference>
<keyword evidence="3" id="KW-0812">Transmembrane</keyword>
<sequence>MKKQEEIKIKIRRNDTEDNNAENVFMSEADMTEDSATPEVKTKSGKFFSLERLSAFVFYILVFLMPIFVLPIVVAPTASGKTVLFFGGVFLTAFLFVLSAIRKGSVTVPKSALFLSCGAVVLVWLASALFSGNIGLSLVGKLYDTDTFLVVLVSFLALFFGSMIVKSEKRAVVFYITLFCSAIIVFLFQFFHIIFGVNIVPFNIFPYKTSSLIGGWNDFSVFFGLTGILALTFLETAKLKKKVNFFLYIILIMSFFAMMASNFSNSWIVFGIFSLIIFIGALFKSQSVEEFVSKKIIRASLFAIVLVLFFVLFKGTTGKITGLLGTSFSEVRPSLQATMDIAKQSLKESPVLGTGPNTFLYDWQKFKPASINNTIFWNARFVSGSGFLPSALATTGIFGIVSIIILLIILLCQFGKVFSKGQSTINDSLTTVSFLGSIYLWTHIVLYTPGVLVFALAFVFTGLFLALLVNTGKVKVININLSGKTKTNLISMVVAFALLAGAIYAFYFSVRKFLALNNYSQAISIFEKTGDIKKTKEKLLKAVKADKQDEYYRTLSELGLISLGQLMADKNISEDTIGALFQEELLFAVSYAQEAVKINPINPINLMQLGRVYESVVSLKVDKADEAALGAYAQAFKVSPFDPSPFVASARIALEMKKVDDAKKYLQSALVLKPDFTDALFMLSQIEAQAGNLKEAILKTEQSAMSSPNNPGILFQLGLLNYQNKDYDKAGLALESAVAINSEYANARYFLGLVYDKQGKKDKAIEQFEIIQKANPDNQEINKILNNLMDGKNALAEIAPPSPEKRSEPPVSEKDKTALQKAKKK</sequence>
<keyword evidence="3" id="KW-0472">Membrane</keyword>
<protein>
    <submittedName>
        <fullName evidence="4">Tetratricopeptide TPR_2 repeat protein</fullName>
    </submittedName>
</protein>
<proteinExistence type="predicted"/>
<feature type="transmembrane region" description="Helical" evidence="3">
    <location>
        <begin position="53"/>
        <end position="76"/>
    </location>
</feature>
<keyword evidence="3" id="KW-1133">Transmembrane helix</keyword>
<keyword evidence="1" id="KW-0802">TPR repeat</keyword>
<evidence type="ECO:0000256" key="1">
    <source>
        <dbReference type="PROSITE-ProRule" id="PRU00339"/>
    </source>
</evidence>
<evidence type="ECO:0000313" key="5">
    <source>
        <dbReference type="Proteomes" id="UP000034190"/>
    </source>
</evidence>